<dbReference type="RefSeq" id="WP_196150900.1">
    <property type="nucleotide sequence ID" value="NZ_JADMLG010000008.1"/>
</dbReference>
<dbReference type="Proteomes" id="UP000655751">
    <property type="component" value="Unassembled WGS sequence"/>
</dbReference>
<proteinExistence type="predicted"/>
<evidence type="ECO:0000313" key="1">
    <source>
        <dbReference type="EMBL" id="MBH0778579.1"/>
    </source>
</evidence>
<reference evidence="1" key="1">
    <citation type="submission" date="2020-11" db="EMBL/GenBank/DDBJ databases">
        <title>Nocardia NEAU-351.nov., a novel actinomycete isolated from the cow dung.</title>
        <authorList>
            <person name="Zhang X."/>
        </authorList>
    </citation>
    <scope>NUCLEOTIDE SEQUENCE</scope>
    <source>
        <strain evidence="1">NEAU-351</strain>
    </source>
</reference>
<dbReference type="Gene3D" id="1.10.287.1060">
    <property type="entry name" value="ESAT-6-like"/>
    <property type="match status" value="1"/>
</dbReference>
<dbReference type="InterPro" id="IPR036689">
    <property type="entry name" value="ESAT-6-like_sf"/>
</dbReference>
<dbReference type="AlphaFoldDB" id="A0A931N479"/>
<comment type="caution">
    <text evidence="1">The sequence shown here is derived from an EMBL/GenBank/DDBJ whole genome shotgun (WGS) entry which is preliminary data.</text>
</comment>
<dbReference type="InterPro" id="IPR010310">
    <property type="entry name" value="T7SS_ESAT-6-like"/>
</dbReference>
<sequence>MTEDTSYRVDLARLDEATDQAAQLYAFVTQSLTEIQERMTAVRDRWDGQAADAQAAAMQQWTRSAERMATAIEKMRAATAAAHIAYTEAGAANLRILGRG</sequence>
<gene>
    <name evidence="1" type="ORF">IT779_20060</name>
</gene>
<organism evidence="1 2">
    <name type="scientific">Nocardia bovistercoris</name>
    <dbReference type="NCBI Taxonomy" id="2785916"/>
    <lineage>
        <taxon>Bacteria</taxon>
        <taxon>Bacillati</taxon>
        <taxon>Actinomycetota</taxon>
        <taxon>Actinomycetes</taxon>
        <taxon>Mycobacteriales</taxon>
        <taxon>Nocardiaceae</taxon>
        <taxon>Nocardia</taxon>
    </lineage>
</organism>
<keyword evidence="2" id="KW-1185">Reference proteome</keyword>
<dbReference type="Pfam" id="PF06013">
    <property type="entry name" value="WXG100"/>
    <property type="match status" value="1"/>
</dbReference>
<dbReference type="EMBL" id="JADMLG010000008">
    <property type="protein sequence ID" value="MBH0778579.1"/>
    <property type="molecule type" value="Genomic_DNA"/>
</dbReference>
<dbReference type="SUPFAM" id="SSF140453">
    <property type="entry name" value="EsxAB dimer-like"/>
    <property type="match status" value="1"/>
</dbReference>
<name>A0A931N479_9NOCA</name>
<accession>A0A931N479</accession>
<protein>
    <submittedName>
        <fullName evidence="1">WXG100 family type VII secretion target</fullName>
    </submittedName>
</protein>
<evidence type="ECO:0000313" key="2">
    <source>
        <dbReference type="Proteomes" id="UP000655751"/>
    </source>
</evidence>